<keyword evidence="13" id="KW-1185">Reference proteome</keyword>
<dbReference type="InterPro" id="IPR013083">
    <property type="entry name" value="Znf_RING/FYVE/PHD"/>
</dbReference>
<evidence type="ECO:0000256" key="1">
    <source>
        <dbReference type="ARBA" id="ARBA00004141"/>
    </source>
</evidence>
<dbReference type="PANTHER" id="PTHR46065">
    <property type="entry name" value="E3 UBIQUITIN-PROTEIN LIGASE MARCH 2/3 FAMILY MEMBER"/>
    <property type="match status" value="1"/>
</dbReference>
<keyword evidence="8 10" id="KW-1133">Transmembrane helix</keyword>
<dbReference type="EMBL" id="OU892282">
    <property type="protein sequence ID" value="CAG9769914.1"/>
    <property type="molecule type" value="Genomic_DNA"/>
</dbReference>
<dbReference type="PROSITE" id="PS51292">
    <property type="entry name" value="ZF_RING_CH"/>
    <property type="match status" value="1"/>
</dbReference>
<dbReference type="GO" id="GO:0016567">
    <property type="term" value="P:protein ubiquitination"/>
    <property type="evidence" value="ECO:0007669"/>
    <property type="project" value="TreeGrafter"/>
</dbReference>
<dbReference type="AlphaFoldDB" id="A0A9N9QL58"/>
<dbReference type="Gene3D" id="3.30.40.10">
    <property type="entry name" value="Zinc/RING finger domain, C3HC4 (zinc finger)"/>
    <property type="match status" value="1"/>
</dbReference>
<evidence type="ECO:0000256" key="7">
    <source>
        <dbReference type="ARBA" id="ARBA00022833"/>
    </source>
</evidence>
<dbReference type="SUPFAM" id="SSF57850">
    <property type="entry name" value="RING/U-box"/>
    <property type="match status" value="1"/>
</dbReference>
<reference evidence="12" key="1">
    <citation type="submission" date="2022-01" db="EMBL/GenBank/DDBJ databases">
        <authorList>
            <person name="King R."/>
        </authorList>
    </citation>
    <scope>NUCLEOTIDE SEQUENCE</scope>
</reference>
<sequence>MDSVESTNYLTKESQVSDTSTISVVSVRCRICYDNEKPEELMAPCQCKGTMAFVHRSCLETWLGESGLTYCELCSQSFTTERTPKYTSTKSIWTWFKCGSRHPARSLRGDVIACGIVNPLTIIVTYICLYSSEYYDHQRFSSPSKWTAVCLLLVIGILFFGYYLWASSVLRTYSLMWYSWWQRSCIVRYIAPSTISLNSRTEDQVHVPNNSPCYSRNISWTEDLYRRESDLLTAVVIHSEALLDDEDLNKNYIPNYQNSRTEVKGEENSPATATIHKALLDKNLVDSGSSEYLTSIRTEALTQSENDLMETNFDAVSEGKGLIKKQENNMVIEKTVQPLNNIYPLPQYSILTDVIGHGESSSAKPGNLEISSESTIKSENKTVIDIEVDQSCNSSGELDLE</sequence>
<evidence type="ECO:0000256" key="6">
    <source>
        <dbReference type="ARBA" id="ARBA00022786"/>
    </source>
</evidence>
<keyword evidence="2" id="KW-0808">Transferase</keyword>
<keyword evidence="6" id="KW-0833">Ubl conjugation pathway</keyword>
<evidence type="ECO:0000256" key="10">
    <source>
        <dbReference type="SAM" id="Phobius"/>
    </source>
</evidence>
<evidence type="ECO:0000256" key="4">
    <source>
        <dbReference type="ARBA" id="ARBA00022723"/>
    </source>
</evidence>
<evidence type="ECO:0000256" key="9">
    <source>
        <dbReference type="ARBA" id="ARBA00023136"/>
    </source>
</evidence>
<feature type="domain" description="RING-CH-type" evidence="11">
    <location>
        <begin position="21"/>
        <end position="81"/>
    </location>
</feature>
<dbReference type="Pfam" id="PF12906">
    <property type="entry name" value="RINGv"/>
    <property type="match status" value="1"/>
</dbReference>
<evidence type="ECO:0000256" key="2">
    <source>
        <dbReference type="ARBA" id="ARBA00022679"/>
    </source>
</evidence>
<dbReference type="SMART" id="SM00744">
    <property type="entry name" value="RINGv"/>
    <property type="match status" value="1"/>
</dbReference>
<evidence type="ECO:0000256" key="5">
    <source>
        <dbReference type="ARBA" id="ARBA00022771"/>
    </source>
</evidence>
<evidence type="ECO:0000256" key="8">
    <source>
        <dbReference type="ARBA" id="ARBA00022989"/>
    </source>
</evidence>
<proteinExistence type="predicted"/>
<evidence type="ECO:0000259" key="11">
    <source>
        <dbReference type="PROSITE" id="PS51292"/>
    </source>
</evidence>
<feature type="transmembrane region" description="Helical" evidence="10">
    <location>
        <begin position="111"/>
        <end position="132"/>
    </location>
</feature>
<organism evidence="12 13">
    <name type="scientific">Ceutorhynchus assimilis</name>
    <name type="common">cabbage seed weevil</name>
    <dbReference type="NCBI Taxonomy" id="467358"/>
    <lineage>
        <taxon>Eukaryota</taxon>
        <taxon>Metazoa</taxon>
        <taxon>Ecdysozoa</taxon>
        <taxon>Arthropoda</taxon>
        <taxon>Hexapoda</taxon>
        <taxon>Insecta</taxon>
        <taxon>Pterygota</taxon>
        <taxon>Neoptera</taxon>
        <taxon>Endopterygota</taxon>
        <taxon>Coleoptera</taxon>
        <taxon>Polyphaga</taxon>
        <taxon>Cucujiformia</taxon>
        <taxon>Curculionidae</taxon>
        <taxon>Ceutorhynchinae</taxon>
        <taxon>Ceutorhynchus</taxon>
    </lineage>
</organism>
<evidence type="ECO:0000313" key="13">
    <source>
        <dbReference type="Proteomes" id="UP001152799"/>
    </source>
</evidence>
<dbReference type="GO" id="GO:0008270">
    <property type="term" value="F:zinc ion binding"/>
    <property type="evidence" value="ECO:0007669"/>
    <property type="project" value="UniProtKB-KW"/>
</dbReference>
<dbReference type="Proteomes" id="UP001152799">
    <property type="component" value="Chromosome 6"/>
</dbReference>
<dbReference type="OrthoDB" id="273089at2759"/>
<feature type="transmembrane region" description="Helical" evidence="10">
    <location>
        <begin position="144"/>
        <end position="165"/>
    </location>
</feature>
<evidence type="ECO:0000256" key="3">
    <source>
        <dbReference type="ARBA" id="ARBA00022692"/>
    </source>
</evidence>
<keyword evidence="5" id="KW-0863">Zinc-finger</keyword>
<accession>A0A9N9QL58</accession>
<protein>
    <recommendedName>
        <fullName evidence="11">RING-CH-type domain-containing protein</fullName>
    </recommendedName>
</protein>
<dbReference type="GO" id="GO:0016020">
    <property type="term" value="C:membrane"/>
    <property type="evidence" value="ECO:0007669"/>
    <property type="project" value="UniProtKB-SubCell"/>
</dbReference>
<comment type="subcellular location">
    <subcellularLocation>
        <location evidence="1">Membrane</location>
        <topology evidence="1">Multi-pass membrane protein</topology>
    </subcellularLocation>
</comment>
<keyword evidence="3 10" id="KW-0812">Transmembrane</keyword>
<gene>
    <name evidence="12" type="ORF">CEUTPL_LOCUS10387</name>
</gene>
<dbReference type="GO" id="GO:0004842">
    <property type="term" value="F:ubiquitin-protein transferase activity"/>
    <property type="evidence" value="ECO:0007669"/>
    <property type="project" value="TreeGrafter"/>
</dbReference>
<keyword evidence="7" id="KW-0862">Zinc</keyword>
<dbReference type="InterPro" id="IPR011016">
    <property type="entry name" value="Znf_RING-CH"/>
</dbReference>
<dbReference type="PANTHER" id="PTHR46065:SF3">
    <property type="entry name" value="FI20425P1"/>
    <property type="match status" value="1"/>
</dbReference>
<evidence type="ECO:0000313" key="12">
    <source>
        <dbReference type="EMBL" id="CAG9769914.1"/>
    </source>
</evidence>
<keyword evidence="9 10" id="KW-0472">Membrane</keyword>
<name>A0A9N9QL58_9CUCU</name>
<keyword evidence="4" id="KW-0479">Metal-binding</keyword>